<evidence type="ECO:0000256" key="6">
    <source>
        <dbReference type="SAM" id="MobiDB-lite"/>
    </source>
</evidence>
<feature type="region of interest" description="Disordered" evidence="6">
    <location>
        <begin position="1010"/>
        <end position="1072"/>
    </location>
</feature>
<feature type="compositionally biased region" description="Basic and acidic residues" evidence="6">
    <location>
        <begin position="1055"/>
        <end position="1065"/>
    </location>
</feature>
<evidence type="ECO:0000256" key="3">
    <source>
        <dbReference type="ARBA" id="ARBA00022553"/>
    </source>
</evidence>
<dbReference type="OrthoDB" id="5799458at2759"/>
<name>A0A9P0CN73_9CUCU</name>
<dbReference type="GO" id="GO:0034454">
    <property type="term" value="P:microtubule anchoring at centrosome"/>
    <property type="evidence" value="ECO:0007669"/>
    <property type="project" value="TreeGrafter"/>
</dbReference>
<protein>
    <recommendedName>
        <fullName evidence="7">EF-hand domain-containing protein</fullName>
    </recommendedName>
</protein>
<dbReference type="GO" id="GO:0005813">
    <property type="term" value="C:centrosome"/>
    <property type="evidence" value="ECO:0007669"/>
    <property type="project" value="UniProtKB-SubCell"/>
</dbReference>
<evidence type="ECO:0000256" key="2">
    <source>
        <dbReference type="ARBA" id="ARBA00022490"/>
    </source>
</evidence>
<dbReference type="Gene3D" id="1.10.238.10">
    <property type="entry name" value="EF-hand"/>
    <property type="match status" value="1"/>
</dbReference>
<dbReference type="InterPro" id="IPR002048">
    <property type="entry name" value="EF_hand_dom"/>
</dbReference>
<dbReference type="Proteomes" id="UP001153636">
    <property type="component" value="Chromosome 11"/>
</dbReference>
<dbReference type="SUPFAM" id="SSF47473">
    <property type="entry name" value="EF-hand"/>
    <property type="match status" value="1"/>
</dbReference>
<organism evidence="8 9">
    <name type="scientific">Psylliodes chrysocephalus</name>
    <dbReference type="NCBI Taxonomy" id="3402493"/>
    <lineage>
        <taxon>Eukaryota</taxon>
        <taxon>Metazoa</taxon>
        <taxon>Ecdysozoa</taxon>
        <taxon>Arthropoda</taxon>
        <taxon>Hexapoda</taxon>
        <taxon>Insecta</taxon>
        <taxon>Pterygota</taxon>
        <taxon>Neoptera</taxon>
        <taxon>Endopterygota</taxon>
        <taxon>Coleoptera</taxon>
        <taxon>Polyphaga</taxon>
        <taxon>Cucujiformia</taxon>
        <taxon>Chrysomeloidea</taxon>
        <taxon>Chrysomelidae</taxon>
        <taxon>Galerucinae</taxon>
        <taxon>Alticini</taxon>
        <taxon>Psylliodes</taxon>
    </lineage>
</organism>
<keyword evidence="4" id="KW-0206">Cytoskeleton</keyword>
<dbReference type="Gene3D" id="1.10.287.1490">
    <property type="match status" value="1"/>
</dbReference>
<keyword evidence="5" id="KW-0175">Coiled coil</keyword>
<evidence type="ECO:0000259" key="7">
    <source>
        <dbReference type="PROSITE" id="PS50222"/>
    </source>
</evidence>
<dbReference type="EMBL" id="OV651823">
    <property type="protein sequence ID" value="CAH1101672.1"/>
    <property type="molecule type" value="Genomic_DNA"/>
</dbReference>
<accession>A0A9P0CN73</accession>
<dbReference type="InterPro" id="IPR011992">
    <property type="entry name" value="EF-hand-dom_pair"/>
</dbReference>
<proteinExistence type="predicted"/>
<evidence type="ECO:0000256" key="5">
    <source>
        <dbReference type="SAM" id="Coils"/>
    </source>
</evidence>
<feature type="domain" description="EF-hand" evidence="7">
    <location>
        <begin position="187"/>
        <end position="222"/>
    </location>
</feature>
<comment type="subcellular location">
    <subcellularLocation>
        <location evidence="1">Cytoplasm</location>
        <location evidence="1">Cytoskeleton</location>
        <location evidence="1">Microtubule organizing center</location>
        <location evidence="1">Centrosome</location>
    </subcellularLocation>
</comment>
<keyword evidence="9" id="KW-1185">Reference proteome</keyword>
<dbReference type="GO" id="GO:0005509">
    <property type="term" value="F:calcium ion binding"/>
    <property type="evidence" value="ECO:0007669"/>
    <property type="project" value="InterPro"/>
</dbReference>
<dbReference type="PROSITE" id="PS50222">
    <property type="entry name" value="EF_HAND_2"/>
    <property type="match status" value="1"/>
</dbReference>
<reference evidence="8" key="1">
    <citation type="submission" date="2022-01" db="EMBL/GenBank/DDBJ databases">
        <authorList>
            <person name="King R."/>
        </authorList>
    </citation>
    <scope>NUCLEOTIDE SEQUENCE</scope>
</reference>
<feature type="coiled-coil region" evidence="5">
    <location>
        <begin position="780"/>
        <end position="807"/>
    </location>
</feature>
<feature type="compositionally biased region" description="Basic residues" evidence="6">
    <location>
        <begin position="1035"/>
        <end position="1047"/>
    </location>
</feature>
<dbReference type="PANTHER" id="PTHR18905:SF13">
    <property type="entry name" value="NON-CENTROSOMAL MICROTUBULE ARRAY"/>
    <property type="match status" value="1"/>
</dbReference>
<evidence type="ECO:0000256" key="1">
    <source>
        <dbReference type="ARBA" id="ARBA00004300"/>
    </source>
</evidence>
<sequence>MDDYALDPYEQQLLKVFNSHDRDSCGSLDLEGLTQLCLTLQLEEHGVDLVKCLLNDKISRVNFTEFKDALLALLGNMQNNKTTKNEELNEEKSSPDREVSPKFVYGSKKYGRRSRPRNDDINNINADNANKNQNNVSVQRSNSNTEVSSKKRKTNYRLQRCISLPTNNDLHITNPDNKISNESELVCTEEMLREAWKKLGVGEDGFLNQTELILVCDAIGLHKLADGVIRQLSDKLTLNHDHKISFQELLTILQQDDTWFEVLNQPLPANDETIIQTTNEGLFPDSRTFHLVTLGPDGNGMINTDSLIEMWEGVGLHSPKELLHELGFNCRRINILDLGDVLDKQIKGITEATRSEFQSPHVALLQASLTLYQSEIKTFKNLLEQMHAEREKLKCHVTDANNRATLLAQEVDDNHSRMEQNTLNQVKLLEQRHSDILKEITGQFTKDKDQLTSMNQILEEKITSLEQEVNKLKNDLLVAQKYSLNVEKENQNLSLKIAELERDKNFLSGQIDSLENEKQKTCEIELEETKMLMTKLATLQMENAQLKDKNDEMVSEIESLSTQVASMRMKVSSTPTNVNTLDQSMEENISIICEGVGLGAKRRSDYSPSKENHLFGIVDKSPRLGKIRKFTTKRENLEVPFTSSESGFDTEVDCLDSSSSASTNENEDVTRLQSKVAFLEQILKQNGIPVPSSGFEGLGTNWSTNPDYLSTRVQDLEKLIRDVKETMKMLIENDNVNCDNLKMVSEKLEQTFLGNKGNSPFEFEFSDKASASTSSQTDFVNEFEERVNKLENENKDLCVKCTELENCVELLRNEYEKCEDYWQNKVDEERQMYEAEQKINSDKLTELILKMQEYEDQYADKDMVDNRLPTIEETYNLEKQFTDLEEEFEMYKEESEITLFQKDEEIRILKEKLTELALKQQHDASIQVETDTEEERIIRKMQNLSSYIVENTSRYPVEMVSTVPQITLNTSQNNLEYVNQSLVWNQQIRNDDFENSKSLPVNFNLYNSRTDSTAPSTSCSTTSLDQHSIPGTPCRPKRTKKYNKNIYKKNSQDSCNKHHDTDSRSENNSVQSVSANCGAEQKVILPLRSFHNLNARRNFLEQRVRHLQICLQQQKFCNEQTLQRFWHQFNGERVDLHTKLKYLQEKLDQQVRISREQLDKLEKTDMLVKDLYVENSYLIASVQRLEQRCHILTQCNNSSSV</sequence>
<evidence type="ECO:0000313" key="9">
    <source>
        <dbReference type="Proteomes" id="UP001153636"/>
    </source>
</evidence>
<gene>
    <name evidence="8" type="ORF">PSYICH_LOCUS2964</name>
</gene>
<dbReference type="PANTHER" id="PTHR18905">
    <property type="entry name" value="NINEIN"/>
    <property type="match status" value="1"/>
</dbReference>
<feature type="coiled-coil region" evidence="5">
    <location>
        <begin position="448"/>
        <end position="563"/>
    </location>
</feature>
<feature type="region of interest" description="Disordered" evidence="6">
    <location>
        <begin position="82"/>
        <end position="153"/>
    </location>
</feature>
<dbReference type="AlphaFoldDB" id="A0A9P0CN73"/>
<evidence type="ECO:0000313" key="8">
    <source>
        <dbReference type="EMBL" id="CAH1101672.1"/>
    </source>
</evidence>
<evidence type="ECO:0000256" key="4">
    <source>
        <dbReference type="ARBA" id="ARBA00023212"/>
    </source>
</evidence>
<feature type="compositionally biased region" description="Low complexity" evidence="6">
    <location>
        <begin position="1010"/>
        <end position="1023"/>
    </location>
</feature>
<feature type="compositionally biased region" description="Basic and acidic residues" evidence="6">
    <location>
        <begin position="83"/>
        <end position="100"/>
    </location>
</feature>
<feature type="compositionally biased region" description="Low complexity" evidence="6">
    <location>
        <begin position="121"/>
        <end position="144"/>
    </location>
</feature>
<keyword evidence="2" id="KW-0963">Cytoplasm</keyword>
<keyword evidence="3" id="KW-0597">Phosphoprotein</keyword>